<proteinExistence type="predicted"/>
<gene>
    <name evidence="1" type="ORF">COU08_03590</name>
</gene>
<comment type="caution">
    <text evidence="1">The sequence shown here is derived from an EMBL/GenBank/DDBJ whole genome shotgun (WGS) entry which is preliminary data.</text>
</comment>
<dbReference type="Proteomes" id="UP000228635">
    <property type="component" value="Unassembled WGS sequence"/>
</dbReference>
<dbReference type="PANTHER" id="PTHR38471">
    <property type="entry name" value="FOUR HELIX BUNDLE PROTEIN"/>
    <property type="match status" value="1"/>
</dbReference>
<dbReference type="CDD" id="cd16377">
    <property type="entry name" value="23S_rRNA_IVP_like"/>
    <property type="match status" value="1"/>
</dbReference>
<dbReference type="NCBIfam" id="TIGR02436">
    <property type="entry name" value="four helix bundle protein"/>
    <property type="match status" value="1"/>
</dbReference>
<sequence>MEYDDNFKQYRFEDLEVWNLSMKIVHEAYGLTAKFPHDELFGLTNQLKRATVSVSLNIAEGSGQSTDKSFLLYLRRARASTLECVACIKIAIQENFIEESAIQTPNDLLKKEYFKLVALEKSIANKSS</sequence>
<name>A0A2M6WHF5_9BACT</name>
<organism evidence="1 2">
    <name type="scientific">Candidatus Harrisonbacteria bacterium CG10_big_fil_rev_8_21_14_0_10_42_17</name>
    <dbReference type="NCBI Taxonomy" id="1974584"/>
    <lineage>
        <taxon>Bacteria</taxon>
        <taxon>Candidatus Harrisoniibacteriota</taxon>
    </lineage>
</organism>
<dbReference type="AlphaFoldDB" id="A0A2M6WHF5"/>
<protein>
    <submittedName>
        <fullName evidence="1">Four helix bundle protein</fullName>
    </submittedName>
</protein>
<dbReference type="Pfam" id="PF05635">
    <property type="entry name" value="23S_rRNA_IVP"/>
    <property type="match status" value="1"/>
</dbReference>
<evidence type="ECO:0000313" key="2">
    <source>
        <dbReference type="Proteomes" id="UP000228635"/>
    </source>
</evidence>
<dbReference type="Gene3D" id="1.20.1440.60">
    <property type="entry name" value="23S rRNA-intervening sequence"/>
    <property type="match status" value="1"/>
</dbReference>
<evidence type="ECO:0000313" key="1">
    <source>
        <dbReference type="EMBL" id="PIT92233.1"/>
    </source>
</evidence>
<dbReference type="InterPro" id="IPR012657">
    <property type="entry name" value="23S_rRNA-intervening_sequence"/>
</dbReference>
<dbReference type="EMBL" id="PFBA01000030">
    <property type="protein sequence ID" value="PIT92233.1"/>
    <property type="molecule type" value="Genomic_DNA"/>
</dbReference>
<reference evidence="2" key="1">
    <citation type="submission" date="2017-09" db="EMBL/GenBank/DDBJ databases">
        <title>Depth-based differentiation of microbial function through sediment-hosted aquifers and enrichment of novel symbionts in the deep terrestrial subsurface.</title>
        <authorList>
            <person name="Probst A.J."/>
            <person name="Ladd B."/>
            <person name="Jarett J.K."/>
            <person name="Geller-Mcgrath D.E."/>
            <person name="Sieber C.M.K."/>
            <person name="Emerson J.B."/>
            <person name="Anantharaman K."/>
            <person name="Thomas B.C."/>
            <person name="Malmstrom R."/>
            <person name="Stieglmeier M."/>
            <person name="Klingl A."/>
            <person name="Woyke T."/>
            <person name="Ryan C.M."/>
            <person name="Banfield J.F."/>
        </authorList>
    </citation>
    <scope>NUCLEOTIDE SEQUENCE [LARGE SCALE GENOMIC DNA]</scope>
</reference>
<dbReference type="InterPro" id="IPR036583">
    <property type="entry name" value="23S_rRNA_IVS_sf"/>
</dbReference>
<dbReference type="PANTHER" id="PTHR38471:SF2">
    <property type="entry name" value="FOUR HELIX BUNDLE PROTEIN"/>
    <property type="match status" value="1"/>
</dbReference>
<accession>A0A2M6WHF5</accession>
<dbReference type="SUPFAM" id="SSF158446">
    <property type="entry name" value="IVS-encoded protein-like"/>
    <property type="match status" value="1"/>
</dbReference>